<organism evidence="1 2">
    <name type="scientific">Lactuca virosa</name>
    <dbReference type="NCBI Taxonomy" id="75947"/>
    <lineage>
        <taxon>Eukaryota</taxon>
        <taxon>Viridiplantae</taxon>
        <taxon>Streptophyta</taxon>
        <taxon>Embryophyta</taxon>
        <taxon>Tracheophyta</taxon>
        <taxon>Spermatophyta</taxon>
        <taxon>Magnoliopsida</taxon>
        <taxon>eudicotyledons</taxon>
        <taxon>Gunneridae</taxon>
        <taxon>Pentapetalae</taxon>
        <taxon>asterids</taxon>
        <taxon>campanulids</taxon>
        <taxon>Asterales</taxon>
        <taxon>Asteraceae</taxon>
        <taxon>Cichorioideae</taxon>
        <taxon>Cichorieae</taxon>
        <taxon>Lactucinae</taxon>
        <taxon>Lactuca</taxon>
    </lineage>
</organism>
<proteinExistence type="predicted"/>
<keyword evidence="2" id="KW-1185">Reference proteome</keyword>
<evidence type="ECO:0000313" key="1">
    <source>
        <dbReference type="EMBL" id="CAH1418810.1"/>
    </source>
</evidence>
<dbReference type="EMBL" id="CAKMRJ010000113">
    <property type="protein sequence ID" value="CAH1418810.1"/>
    <property type="molecule type" value="Genomic_DNA"/>
</dbReference>
<accession>A0AAU9LWB3</accession>
<dbReference type="Proteomes" id="UP001157418">
    <property type="component" value="Unassembled WGS sequence"/>
</dbReference>
<sequence>MGFFPHEKTSNSRRYVGIWFTMDPNIVLWVDKPLLDKSGSVLTLSEEAKSRNLFTSSTTAKHSLHLVISVPQFERRFSFMHLTKWVKESQQGNLPGGKLVAVKRKTNKGFYRYKPFRTSTEFMDGR</sequence>
<name>A0AAU9LWB3_9ASTR</name>
<reference evidence="1 2" key="1">
    <citation type="submission" date="2022-01" db="EMBL/GenBank/DDBJ databases">
        <authorList>
            <person name="Xiong W."/>
            <person name="Schranz E."/>
        </authorList>
    </citation>
    <scope>NUCLEOTIDE SEQUENCE [LARGE SCALE GENOMIC DNA]</scope>
</reference>
<dbReference type="AlphaFoldDB" id="A0AAU9LWB3"/>
<evidence type="ECO:0000313" key="2">
    <source>
        <dbReference type="Proteomes" id="UP001157418"/>
    </source>
</evidence>
<comment type="caution">
    <text evidence="1">The sequence shown here is derived from an EMBL/GenBank/DDBJ whole genome shotgun (WGS) entry which is preliminary data.</text>
</comment>
<gene>
    <name evidence="1" type="ORF">LVIROSA_LOCUS6384</name>
</gene>
<protein>
    <submittedName>
        <fullName evidence="1">Uncharacterized protein</fullName>
    </submittedName>
</protein>